<proteinExistence type="predicted"/>
<evidence type="ECO:0000313" key="2">
    <source>
        <dbReference type="Proteomes" id="UP000825935"/>
    </source>
</evidence>
<comment type="caution">
    <text evidence="1">The sequence shown here is derived from an EMBL/GenBank/DDBJ whole genome shotgun (WGS) entry which is preliminary data.</text>
</comment>
<organism evidence="1 2">
    <name type="scientific">Ceratopteris richardii</name>
    <name type="common">Triangle waterfern</name>
    <dbReference type="NCBI Taxonomy" id="49495"/>
    <lineage>
        <taxon>Eukaryota</taxon>
        <taxon>Viridiplantae</taxon>
        <taxon>Streptophyta</taxon>
        <taxon>Embryophyta</taxon>
        <taxon>Tracheophyta</taxon>
        <taxon>Polypodiopsida</taxon>
        <taxon>Polypodiidae</taxon>
        <taxon>Polypodiales</taxon>
        <taxon>Pteridineae</taxon>
        <taxon>Pteridaceae</taxon>
        <taxon>Parkerioideae</taxon>
        <taxon>Ceratopteris</taxon>
    </lineage>
</organism>
<dbReference type="Proteomes" id="UP000825935">
    <property type="component" value="Chromosome 16"/>
</dbReference>
<dbReference type="EMBL" id="CM035421">
    <property type="protein sequence ID" value="KAH7387025.1"/>
    <property type="molecule type" value="Genomic_DNA"/>
</dbReference>
<evidence type="ECO:0000313" key="1">
    <source>
        <dbReference type="EMBL" id="KAH7387025.1"/>
    </source>
</evidence>
<gene>
    <name evidence="1" type="ORF">KP509_16G000800</name>
</gene>
<keyword evidence="2" id="KW-1185">Reference proteome</keyword>
<protein>
    <submittedName>
        <fullName evidence="1">Uncharacterized protein</fullName>
    </submittedName>
</protein>
<reference evidence="1" key="1">
    <citation type="submission" date="2021-08" db="EMBL/GenBank/DDBJ databases">
        <title>WGS assembly of Ceratopteris richardii.</title>
        <authorList>
            <person name="Marchant D.B."/>
            <person name="Chen G."/>
            <person name="Jenkins J."/>
            <person name="Shu S."/>
            <person name="Leebens-Mack J."/>
            <person name="Grimwood J."/>
            <person name="Schmutz J."/>
            <person name="Soltis P."/>
            <person name="Soltis D."/>
            <person name="Chen Z.-H."/>
        </authorList>
    </citation>
    <scope>NUCLEOTIDE SEQUENCE</scope>
    <source>
        <strain evidence="1">Whitten #5841</strain>
        <tissue evidence="1">Leaf</tissue>
    </source>
</reference>
<accession>A0A8T2T0A8</accession>
<dbReference type="AlphaFoldDB" id="A0A8T2T0A8"/>
<name>A0A8T2T0A8_CERRI</name>
<sequence>MKYLLLGQDIVMLESLVCDATTIHILESMSKHTAWNKALATIGGVASSALMMPCGIDGLLSISLEIMSIWGLSTNVHVWCASLGPHIDDPYISEGVTNVSNSLPFMQGS</sequence>